<name>A0A226DZ15_FOLCA</name>
<feature type="transmembrane region" description="Helical" evidence="2">
    <location>
        <begin position="148"/>
        <end position="181"/>
    </location>
</feature>
<feature type="transmembrane region" description="Helical" evidence="2">
    <location>
        <begin position="49"/>
        <end position="79"/>
    </location>
</feature>
<sequence>MSFSPPENMEPEADQPLNGDAVKGKRVTFATKFKAISVEKPPSKEPYNFVLAVLGLCCCCPIALCLPCCYCFALVWMFVPMAEIIIGWMYYDKIQEPAPLLTRIVLWILRVAAIVWVGIAASVVYSFYETVSYEEGTETYCHPLMYRFLFWVVTVSLVLLAMTPIVLLCACCLGLCAAAVGATAAVGTAASD</sequence>
<accession>A0A226DZ15</accession>
<protein>
    <recommendedName>
        <fullName evidence="5">Transmembrane protein</fullName>
    </recommendedName>
</protein>
<evidence type="ECO:0000256" key="2">
    <source>
        <dbReference type="SAM" id="Phobius"/>
    </source>
</evidence>
<dbReference type="AlphaFoldDB" id="A0A226DZ15"/>
<comment type="caution">
    <text evidence="3">The sequence shown here is derived from an EMBL/GenBank/DDBJ whole genome shotgun (WGS) entry which is preliminary data.</text>
</comment>
<keyword evidence="2" id="KW-0472">Membrane</keyword>
<evidence type="ECO:0000256" key="1">
    <source>
        <dbReference type="SAM" id="MobiDB-lite"/>
    </source>
</evidence>
<evidence type="ECO:0000313" key="3">
    <source>
        <dbReference type="EMBL" id="OXA50692.1"/>
    </source>
</evidence>
<keyword evidence="2" id="KW-1133">Transmembrane helix</keyword>
<reference evidence="3 4" key="1">
    <citation type="submission" date="2015-12" db="EMBL/GenBank/DDBJ databases">
        <title>The genome of Folsomia candida.</title>
        <authorList>
            <person name="Faddeeva A."/>
            <person name="Derks M.F."/>
            <person name="Anvar Y."/>
            <person name="Smit S."/>
            <person name="Van Straalen N."/>
            <person name="Roelofs D."/>
        </authorList>
    </citation>
    <scope>NUCLEOTIDE SEQUENCE [LARGE SCALE GENOMIC DNA]</scope>
    <source>
        <strain evidence="3 4">VU population</strain>
        <tissue evidence="3">Whole body</tissue>
    </source>
</reference>
<keyword evidence="2" id="KW-0812">Transmembrane</keyword>
<proteinExistence type="predicted"/>
<keyword evidence="4" id="KW-1185">Reference proteome</keyword>
<dbReference type="Proteomes" id="UP000198287">
    <property type="component" value="Unassembled WGS sequence"/>
</dbReference>
<gene>
    <name evidence="3" type="ORF">Fcan01_14258</name>
</gene>
<evidence type="ECO:0008006" key="5">
    <source>
        <dbReference type="Google" id="ProtNLM"/>
    </source>
</evidence>
<dbReference type="OrthoDB" id="6157510at2759"/>
<feature type="region of interest" description="Disordered" evidence="1">
    <location>
        <begin position="1"/>
        <end position="20"/>
    </location>
</feature>
<evidence type="ECO:0000313" key="4">
    <source>
        <dbReference type="Proteomes" id="UP000198287"/>
    </source>
</evidence>
<dbReference type="EMBL" id="LNIX01000008">
    <property type="protein sequence ID" value="OXA50692.1"/>
    <property type="molecule type" value="Genomic_DNA"/>
</dbReference>
<feature type="transmembrane region" description="Helical" evidence="2">
    <location>
        <begin position="100"/>
        <end position="128"/>
    </location>
</feature>
<organism evidence="3 4">
    <name type="scientific">Folsomia candida</name>
    <name type="common">Springtail</name>
    <dbReference type="NCBI Taxonomy" id="158441"/>
    <lineage>
        <taxon>Eukaryota</taxon>
        <taxon>Metazoa</taxon>
        <taxon>Ecdysozoa</taxon>
        <taxon>Arthropoda</taxon>
        <taxon>Hexapoda</taxon>
        <taxon>Collembola</taxon>
        <taxon>Entomobryomorpha</taxon>
        <taxon>Isotomoidea</taxon>
        <taxon>Isotomidae</taxon>
        <taxon>Proisotominae</taxon>
        <taxon>Folsomia</taxon>
    </lineage>
</organism>